<dbReference type="Proteomes" id="UP000201389">
    <property type="component" value="Segment"/>
</dbReference>
<dbReference type="EMBL" id="HQ632859">
    <property type="protein sequence ID" value="AGH31460.1"/>
    <property type="molecule type" value="Genomic_DNA"/>
</dbReference>
<sequence length="563" mass="62665">MTKPSFLSRDPAMQEIIGVTPLNDAQAMVGGAYEGADRFSRELALWDPSAGSADDDILPDKDMLDSRSRDLMRNDAYARSGLEGRKDSIVGDMFALSSEPSVPVLKAQNKAMDDTWSEEFQIEVESLFTIWAESPRNWVDAARHLNFTEMVRLVVGLEMMTGEVLTSVEWINTADRPFKTGFQMIDTDRLRNPPMVGTRKYLRGGVQKNFRGEALGYWVRKHHPQDAYGMRLDDFSYVRKYKESGRPQMIHIFEQTRPDQTRGVGAMTAALKETRLGSKFRDIMLQNAIVNATYAATIESEMDPTKIFETLGAGKGNDDIGSLVGKYGAGFLGAVGEYQKNAKNSTLNGVRIPHLFPGTKLNLHTPGQGGPLGTEFEASILRYLAANFGTSYEQLSRDFSKTNYSSLRGALNEVDKHMRSRKRAVADKFANIVFMCFLEEAIAKGAITSLPRNAPLFWEGMNREAYSNASWIGAGRGEIDSLKETQASVLKIKYGLSTRSDELAKQGKDWRRSFTQLAREKTEAELLGLDFEEDDKMMNASTGAPREKEGSEDDGSKGTSDDD</sequence>
<dbReference type="GO" id="GO:0005198">
    <property type="term" value="F:structural molecule activity"/>
    <property type="evidence" value="ECO:0007669"/>
    <property type="project" value="InterPro"/>
</dbReference>
<reference evidence="2 3" key="1">
    <citation type="submission" date="2010-10" db="EMBL/GenBank/DDBJ databases">
        <title>The Genome Sequence of Loktanella phage pCB2051-A.</title>
        <authorList>
            <consortium name="The Broad Institute Genome Sequencing Platform"/>
            <person name="Henn M.R."/>
            <person name="Buchan A."/>
            <person name="Levin J."/>
            <person name="Malboeuf C."/>
            <person name="Casali M."/>
            <person name="Russ C."/>
            <person name="Lennon N."/>
            <person name="Chapman S.B."/>
            <person name="Erlich R."/>
            <person name="Young S.K."/>
            <person name="Yandava C."/>
            <person name="Zeng Q."/>
            <person name="Alvarado L."/>
            <person name="Anderson S."/>
            <person name="Berlin A."/>
            <person name="Chen Z."/>
            <person name="Freedman E."/>
            <person name="Gellesch M."/>
            <person name="Goldberg J."/>
            <person name="Green L."/>
            <person name="Griggs A."/>
            <person name="Gujja S."/>
            <person name="Heilman E.R."/>
            <person name="Heiman D."/>
            <person name="Hollinger A."/>
            <person name="Howarth C."/>
            <person name="Larson L."/>
            <person name="Mehta T."/>
            <person name="Pearson M."/>
            <person name="Roberts A."/>
            <person name="Ryan E."/>
            <person name="Saif S."/>
            <person name="Shea T."/>
            <person name="Shenoy N."/>
            <person name="Sisk P."/>
            <person name="Stolte C."/>
            <person name="Sykes S."/>
            <person name="White J."/>
            <person name="Haas B."/>
            <person name="Nusbaum C."/>
            <person name="Birren B."/>
        </authorList>
    </citation>
    <scope>NUCLEOTIDE SEQUENCE [LARGE SCALE GENOMIC DNA]</scope>
    <source>
        <strain evidence="3">pCB2051-A</strain>
    </source>
</reference>
<dbReference type="GO" id="GO:0019068">
    <property type="term" value="P:virion assembly"/>
    <property type="evidence" value="ECO:0007669"/>
    <property type="project" value="InterPro"/>
</dbReference>
<proteinExistence type="predicted"/>
<evidence type="ECO:0000313" key="2">
    <source>
        <dbReference type="EMBL" id="AGH31460.1"/>
    </source>
</evidence>
<keyword evidence="3" id="KW-1185">Reference proteome</keyword>
<feature type="region of interest" description="Disordered" evidence="1">
    <location>
        <begin position="528"/>
        <end position="563"/>
    </location>
</feature>
<dbReference type="InterPro" id="IPR006429">
    <property type="entry name" value="Phage_lambda_portal"/>
</dbReference>
<evidence type="ECO:0000256" key="1">
    <source>
        <dbReference type="SAM" id="MobiDB-lite"/>
    </source>
</evidence>
<accession>M4QP95</accession>
<organism evidence="2 3">
    <name type="scientific">Loktanella phage pCB2051-A</name>
    <dbReference type="NCBI Taxonomy" id="754044"/>
    <lineage>
        <taxon>Viruses</taxon>
        <taxon>Duplodnaviria</taxon>
        <taxon>Heunggongvirae</taxon>
        <taxon>Uroviricota</taxon>
        <taxon>Caudoviricetes</taxon>
        <taxon>Casjensviridae</taxon>
        <taxon>Broinstvirus</taxon>
        <taxon>Broinstvirus pCB2051A</taxon>
    </lineage>
</organism>
<gene>
    <name evidence="2" type="ORF">LOKG_00023</name>
</gene>
<dbReference type="NCBIfam" id="TIGR01539">
    <property type="entry name" value="portal_lambda"/>
    <property type="match status" value="1"/>
</dbReference>
<dbReference type="OrthoDB" id="1353at10239"/>
<feature type="compositionally biased region" description="Basic and acidic residues" evidence="1">
    <location>
        <begin position="545"/>
        <end position="563"/>
    </location>
</feature>
<protein>
    <submittedName>
        <fullName evidence="2">Portal protein</fullName>
    </submittedName>
</protein>
<dbReference type="GeneID" id="15011492"/>
<dbReference type="RefSeq" id="YP_007674920.1">
    <property type="nucleotide sequence ID" value="NC_020853.1"/>
</dbReference>
<dbReference type="KEGG" id="vg:15011492"/>
<dbReference type="Pfam" id="PF05136">
    <property type="entry name" value="Phage_portal_2"/>
    <property type="match status" value="1"/>
</dbReference>
<name>M4QP95_9CAUD</name>
<evidence type="ECO:0000313" key="3">
    <source>
        <dbReference type="Proteomes" id="UP000201389"/>
    </source>
</evidence>